<evidence type="ECO:0000313" key="2">
    <source>
        <dbReference type="EMBL" id="EES52932.1"/>
    </source>
</evidence>
<keyword evidence="1" id="KW-0472">Membrane</keyword>
<keyword evidence="1" id="KW-0812">Transmembrane</keyword>
<sequence length="110" mass="12488">MWGVGGVSLKKECQIMALITIMAMALLVYALAEERLREALAALKQGLPDQLGRMTNPPTLRWIFQLLENIHWQPHEHDPGGMIALTEDQLWIISFFPPEARRYYGAPEAT</sequence>
<proteinExistence type="predicted"/>
<keyword evidence="1" id="KW-1133">Transmembrane helix</keyword>
<evidence type="ECO:0000313" key="3">
    <source>
        <dbReference type="Proteomes" id="UP000009374"/>
    </source>
</evidence>
<evidence type="ECO:0000256" key="1">
    <source>
        <dbReference type="SAM" id="Phobius"/>
    </source>
</evidence>
<name>C6HWX2_9BACT</name>
<reference evidence="2" key="1">
    <citation type="journal article" date="2009" name="Appl. Environ. Microbiol.">
        <title>Community genomic and proteomic analyses of chemoautotrophic iron-oxidizing "Leptospirillum rubarum" (Group II) and "Leptospirillum ferrodiazotrophum" (Group III) bacteria in acid mine drainage biofilms.</title>
        <authorList>
            <person name="Goltsman D.S."/>
            <person name="Denef V.J."/>
            <person name="Singer S.W."/>
            <person name="VerBerkmoes N.C."/>
            <person name="Lefsrud M."/>
            <person name="Mueller R.S."/>
            <person name="Dick G.J."/>
            <person name="Sun C.L."/>
            <person name="Wheeler K.E."/>
            <person name="Zemla A."/>
            <person name="Baker B.J."/>
            <person name="Hauser L."/>
            <person name="Land M."/>
            <person name="Shah M.B."/>
            <person name="Thelen M.P."/>
            <person name="Hettich R.L."/>
            <person name="Banfield J.F."/>
        </authorList>
    </citation>
    <scope>NUCLEOTIDE SEQUENCE [LARGE SCALE GENOMIC DNA]</scope>
</reference>
<gene>
    <name evidence="2" type="ORF">UBAL3_82700046</name>
</gene>
<dbReference type="EMBL" id="GG693871">
    <property type="protein sequence ID" value="EES52932.1"/>
    <property type="molecule type" value="Genomic_DNA"/>
</dbReference>
<accession>C6HWX2</accession>
<protein>
    <submittedName>
        <fullName evidence="2">Uncharacterized protein</fullName>
    </submittedName>
</protein>
<feature type="transmembrane region" description="Helical" evidence="1">
    <location>
        <begin position="15"/>
        <end position="32"/>
    </location>
</feature>
<dbReference type="Proteomes" id="UP000009374">
    <property type="component" value="Unassembled WGS sequence"/>
</dbReference>
<keyword evidence="3" id="KW-1185">Reference proteome</keyword>
<dbReference type="AlphaFoldDB" id="C6HWX2"/>
<organism evidence="2 3">
    <name type="scientific">Leptospirillum ferrodiazotrophum</name>
    <dbReference type="NCBI Taxonomy" id="412449"/>
    <lineage>
        <taxon>Bacteria</taxon>
        <taxon>Pseudomonadati</taxon>
        <taxon>Nitrospirota</taxon>
        <taxon>Nitrospiria</taxon>
        <taxon>Nitrospirales</taxon>
        <taxon>Nitrospiraceae</taxon>
        <taxon>Leptospirillum</taxon>
    </lineage>
</organism>
<reference evidence="2" key="2">
    <citation type="submission" date="2009-05" db="EMBL/GenBank/DDBJ databases">
        <authorList>
            <person name="Goltsman D.S.A."/>
            <person name="Denef V.J."/>
            <person name="Singer S.W."/>
            <person name="Verberkmoes N.C."/>
            <person name="Lefsrud M."/>
            <person name="Mueller R."/>
            <person name="Dick G.J."/>
            <person name="Sun C."/>
            <person name="Wheeler K."/>
            <person name="Zemla A."/>
            <person name="Baker B.J."/>
            <person name="Hauser L."/>
            <person name="Land M."/>
            <person name="Shah M.B."/>
            <person name="Thelen M.P."/>
            <person name="Hettich R.L."/>
            <person name="Banfield J.F."/>
        </authorList>
    </citation>
    <scope>NUCLEOTIDE SEQUENCE</scope>
</reference>